<dbReference type="GeneID" id="6084212"/>
<dbReference type="Proteomes" id="UP000001194">
    <property type="component" value="Unassembled WGS sequence"/>
</dbReference>
<protein>
    <submittedName>
        <fullName evidence="2">Predicted protein</fullName>
    </submittedName>
</protein>
<dbReference type="RefSeq" id="XP_001888591.1">
    <property type="nucleotide sequence ID" value="XM_001888556.1"/>
</dbReference>
<dbReference type="InParanoid" id="B0DXA5"/>
<feature type="region of interest" description="Disordered" evidence="1">
    <location>
        <begin position="430"/>
        <end position="460"/>
    </location>
</feature>
<sequence length="490" mass="54846">MSVGDVFARAEVLDHNNETSITIIYSDKTKSLAKACQWRAGGRQEYMTKLFDDAELSKNNIHVPGTRQEYTTRLGLCCTHMMPPLWSYHTHILTKYCGLDSSVCFQPVLTLVDSCVNPRTNRHSLSFFTNTYTPIRCPPANQGWTLFQNFYMSNGTLFPIIPNSSYTPSTGNSESYSTMKVDGLLPEIRMMTSTGLMALNTPDNIVQREPTEQEMRFLSVLEAAEMWGKEGEEKRVWTVDGNTASKHSGMASSPCPHPITPCLLQSTPRLCEYIGPYSYTQTRMDGETTLGSMHTSFEWPFHLLQWNTRKTGVIECLLALSRLSPARTLRGICVGGWWDPVREAIWRFVGVKMGNLSVVLPLNEGNSVELVKGLQIGDHARLVGVSGVMLLMPEKIVITYISRQSAHKQRLLKEDHEALVKELKREAGGGGEKELVKGGGVNRKWAPMAEASKSSQQQPEWELQVLEAEHMTKDEQVRAASRTTVYTATA</sequence>
<name>B0DXA5_LACBS</name>
<gene>
    <name evidence="2" type="ORF">LACBIDRAFT_333854</name>
</gene>
<dbReference type="HOGENOM" id="CLU_556758_0_0_1"/>
<reference evidence="2 3" key="1">
    <citation type="journal article" date="2008" name="Nature">
        <title>The genome of Laccaria bicolor provides insights into mycorrhizal symbiosis.</title>
        <authorList>
            <person name="Martin F."/>
            <person name="Aerts A."/>
            <person name="Ahren D."/>
            <person name="Brun A."/>
            <person name="Danchin E.G.J."/>
            <person name="Duchaussoy F."/>
            <person name="Gibon J."/>
            <person name="Kohler A."/>
            <person name="Lindquist E."/>
            <person name="Pereda V."/>
            <person name="Salamov A."/>
            <person name="Shapiro H.J."/>
            <person name="Wuyts J."/>
            <person name="Blaudez D."/>
            <person name="Buee M."/>
            <person name="Brokstein P."/>
            <person name="Canbaeck B."/>
            <person name="Cohen D."/>
            <person name="Courty P.E."/>
            <person name="Coutinho P.M."/>
            <person name="Delaruelle C."/>
            <person name="Detter J.C."/>
            <person name="Deveau A."/>
            <person name="DiFazio S."/>
            <person name="Duplessis S."/>
            <person name="Fraissinet-Tachet L."/>
            <person name="Lucic E."/>
            <person name="Frey-Klett P."/>
            <person name="Fourrey C."/>
            <person name="Feussner I."/>
            <person name="Gay G."/>
            <person name="Grimwood J."/>
            <person name="Hoegger P.J."/>
            <person name="Jain P."/>
            <person name="Kilaru S."/>
            <person name="Labbe J."/>
            <person name="Lin Y.C."/>
            <person name="Legue V."/>
            <person name="Le Tacon F."/>
            <person name="Marmeisse R."/>
            <person name="Melayah D."/>
            <person name="Montanini B."/>
            <person name="Muratet M."/>
            <person name="Nehls U."/>
            <person name="Niculita-Hirzel H."/>
            <person name="Oudot-Le Secq M.P."/>
            <person name="Peter M."/>
            <person name="Quesneville H."/>
            <person name="Rajashekar B."/>
            <person name="Reich M."/>
            <person name="Rouhier N."/>
            <person name="Schmutz J."/>
            <person name="Yin T."/>
            <person name="Chalot M."/>
            <person name="Henrissat B."/>
            <person name="Kuees U."/>
            <person name="Lucas S."/>
            <person name="Van de Peer Y."/>
            <person name="Podila G.K."/>
            <person name="Polle A."/>
            <person name="Pukkila P.J."/>
            <person name="Richardson P.M."/>
            <person name="Rouze P."/>
            <person name="Sanders I.R."/>
            <person name="Stajich J.E."/>
            <person name="Tunlid A."/>
            <person name="Tuskan G."/>
            <person name="Grigoriev I.V."/>
        </authorList>
    </citation>
    <scope>NUCLEOTIDE SEQUENCE [LARGE SCALE GENOMIC DNA]</scope>
    <source>
        <strain evidence="3">S238N-H82 / ATCC MYA-4686</strain>
    </source>
</reference>
<evidence type="ECO:0000313" key="3">
    <source>
        <dbReference type="Proteomes" id="UP000001194"/>
    </source>
</evidence>
<evidence type="ECO:0000313" key="2">
    <source>
        <dbReference type="EMBL" id="EDR00799.1"/>
    </source>
</evidence>
<keyword evidence="3" id="KW-1185">Reference proteome</keyword>
<dbReference type="AlphaFoldDB" id="B0DXA5"/>
<dbReference type="EMBL" id="DS547146">
    <property type="protein sequence ID" value="EDR00799.1"/>
    <property type="molecule type" value="Genomic_DNA"/>
</dbReference>
<proteinExistence type="predicted"/>
<evidence type="ECO:0000256" key="1">
    <source>
        <dbReference type="SAM" id="MobiDB-lite"/>
    </source>
</evidence>
<dbReference type="OrthoDB" id="529273at2759"/>
<dbReference type="KEGG" id="lbc:LACBIDRAFT_333854"/>
<organism evidence="3">
    <name type="scientific">Laccaria bicolor (strain S238N-H82 / ATCC MYA-4686)</name>
    <name type="common">Bicoloured deceiver</name>
    <name type="synonym">Laccaria laccata var. bicolor</name>
    <dbReference type="NCBI Taxonomy" id="486041"/>
    <lineage>
        <taxon>Eukaryota</taxon>
        <taxon>Fungi</taxon>
        <taxon>Dikarya</taxon>
        <taxon>Basidiomycota</taxon>
        <taxon>Agaricomycotina</taxon>
        <taxon>Agaricomycetes</taxon>
        <taxon>Agaricomycetidae</taxon>
        <taxon>Agaricales</taxon>
        <taxon>Agaricineae</taxon>
        <taxon>Hydnangiaceae</taxon>
        <taxon>Laccaria</taxon>
    </lineage>
</organism>
<accession>B0DXA5</accession>